<comment type="pathway">
    <text evidence="2">Amino-acid biosynthesis; L-isoleucine biosynthesis; L-isoleucine from 2-oxobutanoate: step 4/4.</text>
</comment>
<dbReference type="Proteomes" id="UP001207228">
    <property type="component" value="Unassembled WGS sequence"/>
</dbReference>
<dbReference type="Gene3D" id="3.30.470.10">
    <property type="match status" value="1"/>
</dbReference>
<protein>
    <recommendedName>
        <fullName evidence="6">branched-chain-amino-acid transaminase</fullName>
        <ecNumber evidence="6">2.6.1.42</ecNumber>
    </recommendedName>
</protein>
<evidence type="ECO:0000256" key="5">
    <source>
        <dbReference type="ARBA" id="ARBA00009320"/>
    </source>
</evidence>
<evidence type="ECO:0000256" key="3">
    <source>
        <dbReference type="ARBA" id="ARBA00004931"/>
    </source>
</evidence>
<evidence type="ECO:0000313" key="13">
    <source>
        <dbReference type="EMBL" id="MCX2739291.1"/>
    </source>
</evidence>
<keyword evidence="7 12" id="KW-0663">Pyridoxal phosphate</keyword>
<evidence type="ECO:0000256" key="9">
    <source>
        <dbReference type="ARBA" id="ARBA00048798"/>
    </source>
</evidence>
<dbReference type="InterPro" id="IPR043132">
    <property type="entry name" value="BCAT-like_C"/>
</dbReference>
<evidence type="ECO:0000256" key="12">
    <source>
        <dbReference type="RuleBase" id="RU004516"/>
    </source>
</evidence>
<organism evidence="13 14">
    <name type="scientific">Pontibacter anaerobius</name>
    <dbReference type="NCBI Taxonomy" id="2993940"/>
    <lineage>
        <taxon>Bacteria</taxon>
        <taxon>Pseudomonadati</taxon>
        <taxon>Bacteroidota</taxon>
        <taxon>Cytophagia</taxon>
        <taxon>Cytophagales</taxon>
        <taxon>Hymenobacteraceae</taxon>
        <taxon>Pontibacter</taxon>
    </lineage>
</organism>
<dbReference type="GO" id="GO:0008483">
    <property type="term" value="F:transaminase activity"/>
    <property type="evidence" value="ECO:0007669"/>
    <property type="project" value="UniProtKB-KW"/>
</dbReference>
<dbReference type="EC" id="2.6.1.42" evidence="6"/>
<evidence type="ECO:0000256" key="8">
    <source>
        <dbReference type="ARBA" id="ARBA00048212"/>
    </source>
</evidence>
<dbReference type="PANTHER" id="PTHR42743">
    <property type="entry name" value="AMINO-ACID AMINOTRANSFERASE"/>
    <property type="match status" value="1"/>
</dbReference>
<comment type="pathway">
    <text evidence="3">Amino-acid biosynthesis; L-valine biosynthesis; L-valine from pyruvate: step 4/4.</text>
</comment>
<dbReference type="InterPro" id="IPR050571">
    <property type="entry name" value="Class-IV_PLP-Dep_Aminotrnsfr"/>
</dbReference>
<keyword evidence="13" id="KW-0032">Aminotransferase</keyword>
<evidence type="ECO:0000256" key="1">
    <source>
        <dbReference type="ARBA" id="ARBA00001933"/>
    </source>
</evidence>
<keyword evidence="13" id="KW-0808">Transferase</keyword>
<comment type="caution">
    <text evidence="13">The sequence shown here is derived from an EMBL/GenBank/DDBJ whole genome shotgun (WGS) entry which is preliminary data.</text>
</comment>
<gene>
    <name evidence="13" type="ORF">OO017_04980</name>
</gene>
<evidence type="ECO:0000256" key="2">
    <source>
        <dbReference type="ARBA" id="ARBA00004824"/>
    </source>
</evidence>
<dbReference type="InterPro" id="IPR036038">
    <property type="entry name" value="Aminotransferase-like"/>
</dbReference>
<comment type="catalytic activity">
    <reaction evidence="9">
        <text>L-isoleucine + 2-oxoglutarate = (S)-3-methyl-2-oxopentanoate + L-glutamate</text>
        <dbReference type="Rhea" id="RHEA:24801"/>
        <dbReference type="ChEBI" id="CHEBI:16810"/>
        <dbReference type="ChEBI" id="CHEBI:29985"/>
        <dbReference type="ChEBI" id="CHEBI:35146"/>
        <dbReference type="ChEBI" id="CHEBI:58045"/>
        <dbReference type="EC" id="2.6.1.42"/>
    </reaction>
</comment>
<evidence type="ECO:0000256" key="4">
    <source>
        <dbReference type="ARBA" id="ARBA00005072"/>
    </source>
</evidence>
<comment type="catalytic activity">
    <reaction evidence="10">
        <text>L-leucine + 2-oxoglutarate = 4-methyl-2-oxopentanoate + L-glutamate</text>
        <dbReference type="Rhea" id="RHEA:18321"/>
        <dbReference type="ChEBI" id="CHEBI:16810"/>
        <dbReference type="ChEBI" id="CHEBI:17865"/>
        <dbReference type="ChEBI" id="CHEBI:29985"/>
        <dbReference type="ChEBI" id="CHEBI:57427"/>
        <dbReference type="EC" id="2.6.1.42"/>
    </reaction>
</comment>
<comment type="pathway">
    <text evidence="4">Amino-acid biosynthesis; L-leucine biosynthesis; L-leucine from 3-methyl-2-oxobutanoate: step 4/4.</text>
</comment>
<dbReference type="SUPFAM" id="SSF56752">
    <property type="entry name" value="D-aminoacid aminotransferase-like PLP-dependent enzymes"/>
    <property type="match status" value="1"/>
</dbReference>
<dbReference type="PROSITE" id="PS00770">
    <property type="entry name" value="AA_TRANSFER_CLASS_4"/>
    <property type="match status" value="1"/>
</dbReference>
<dbReference type="InterPro" id="IPR001544">
    <property type="entry name" value="Aminotrans_IV"/>
</dbReference>
<dbReference type="InterPro" id="IPR043131">
    <property type="entry name" value="BCAT-like_N"/>
</dbReference>
<accession>A0ABT3RCP4</accession>
<dbReference type="InterPro" id="IPR018300">
    <property type="entry name" value="Aminotrans_IV_CS"/>
</dbReference>
<comment type="similarity">
    <text evidence="5 11">Belongs to the class-IV pyridoxal-phosphate-dependent aminotransferase family.</text>
</comment>
<dbReference type="Gene3D" id="3.20.10.10">
    <property type="entry name" value="D-amino Acid Aminotransferase, subunit A, domain 2"/>
    <property type="match status" value="1"/>
</dbReference>
<evidence type="ECO:0000313" key="14">
    <source>
        <dbReference type="Proteomes" id="UP001207228"/>
    </source>
</evidence>
<evidence type="ECO:0000256" key="6">
    <source>
        <dbReference type="ARBA" id="ARBA00013053"/>
    </source>
</evidence>
<proteinExistence type="inferred from homology"/>
<sequence length="272" mass="31077">MFILYNDQLLPEPEFKLPHTDRAFQYNDGFFETAIVEQGKIRFWKDHQQRMQEAAKALHMELPDYFLTYDFAERLLQLAQEPEDKTYGRLKLKVWRAGAGLYSPQTNQVNWLATYTSTTPASHQPLQIGICRNVHTAYTSVSHFKGPNAPLYVLAGVEKQSQQQDDMLLLNQQGIVAELISSNIFWLKGSTLYTPSLQTGCVNGILRRNIIRWCNHKNLTLQQVLQKPEALFQSDVVFSANVTGVRAIASINGAPVQQREELLLRIREGLNL</sequence>
<dbReference type="Pfam" id="PF01063">
    <property type="entry name" value="Aminotran_4"/>
    <property type="match status" value="1"/>
</dbReference>
<comment type="cofactor">
    <cofactor evidence="1 12">
        <name>pyridoxal 5'-phosphate</name>
        <dbReference type="ChEBI" id="CHEBI:597326"/>
    </cofactor>
</comment>
<evidence type="ECO:0000256" key="7">
    <source>
        <dbReference type="ARBA" id="ARBA00022898"/>
    </source>
</evidence>
<name>A0ABT3RCP4_9BACT</name>
<evidence type="ECO:0000256" key="10">
    <source>
        <dbReference type="ARBA" id="ARBA00049229"/>
    </source>
</evidence>
<dbReference type="EMBL" id="JAPFQO010000002">
    <property type="protein sequence ID" value="MCX2739291.1"/>
    <property type="molecule type" value="Genomic_DNA"/>
</dbReference>
<reference evidence="13 14" key="1">
    <citation type="submission" date="2022-11" db="EMBL/GenBank/DDBJ databases">
        <title>The characterization of three novel Bacteroidetes species and genomic analysis of their roles in tidal elemental geochemical cycles.</title>
        <authorList>
            <person name="Ma K.-J."/>
        </authorList>
    </citation>
    <scope>NUCLEOTIDE SEQUENCE [LARGE SCALE GENOMIC DNA]</scope>
    <source>
        <strain evidence="13 14">M82</strain>
    </source>
</reference>
<dbReference type="RefSeq" id="WP_266051350.1">
    <property type="nucleotide sequence ID" value="NZ_JAPFQO010000002.1"/>
</dbReference>
<keyword evidence="14" id="KW-1185">Reference proteome</keyword>
<dbReference type="PANTHER" id="PTHR42743:SF11">
    <property type="entry name" value="AMINODEOXYCHORISMATE LYASE"/>
    <property type="match status" value="1"/>
</dbReference>
<evidence type="ECO:0000256" key="11">
    <source>
        <dbReference type="RuleBase" id="RU004106"/>
    </source>
</evidence>
<comment type="catalytic activity">
    <reaction evidence="8">
        <text>L-valine + 2-oxoglutarate = 3-methyl-2-oxobutanoate + L-glutamate</text>
        <dbReference type="Rhea" id="RHEA:24813"/>
        <dbReference type="ChEBI" id="CHEBI:11851"/>
        <dbReference type="ChEBI" id="CHEBI:16810"/>
        <dbReference type="ChEBI" id="CHEBI:29985"/>
        <dbReference type="ChEBI" id="CHEBI:57762"/>
        <dbReference type="EC" id="2.6.1.42"/>
    </reaction>
</comment>